<dbReference type="Proteomes" id="UP000245783">
    <property type="component" value="Unassembled WGS sequence"/>
</dbReference>
<accession>A0A316VXC5</accession>
<name>A0A316VXC5_9BASI</name>
<dbReference type="EMBL" id="KZ819381">
    <property type="protein sequence ID" value="PWN42297.1"/>
    <property type="molecule type" value="Genomic_DNA"/>
</dbReference>
<proteinExistence type="predicted"/>
<reference evidence="1 2" key="1">
    <citation type="journal article" date="2018" name="Mol. Biol. Evol.">
        <title>Broad Genomic Sampling Reveals a Smut Pathogenic Ancestry of the Fungal Clade Ustilaginomycotina.</title>
        <authorList>
            <person name="Kijpornyongpan T."/>
            <person name="Mondo S.J."/>
            <person name="Barry K."/>
            <person name="Sandor L."/>
            <person name="Lee J."/>
            <person name="Lipzen A."/>
            <person name="Pangilinan J."/>
            <person name="LaButti K."/>
            <person name="Hainaut M."/>
            <person name="Henrissat B."/>
            <person name="Grigoriev I.V."/>
            <person name="Spatafora J.W."/>
            <person name="Aime M.C."/>
        </authorList>
    </citation>
    <scope>NUCLEOTIDE SEQUENCE [LARGE SCALE GENOMIC DNA]</scope>
    <source>
        <strain evidence="1 2">MCA 4658</strain>
    </source>
</reference>
<sequence>MLACRQLQRSPVCHGCRSISRPCCTTVGAVSFLQAGLPGGGGGGGWRFISVRDPAATGAGFQPSQAPKRCALYSFKTRLACLLEAGPPARGASGQANDQQSLLNPLYSPQVPASLSAVRELRVVWTCCKRAKHPQPFTICLRTVEEENNETMSELYLGTLGTTDMRHERGVADVRR</sequence>
<dbReference type="RefSeq" id="XP_025369457.1">
    <property type="nucleotide sequence ID" value="XM_025510320.1"/>
</dbReference>
<organism evidence="1 2">
    <name type="scientific">Ceraceosorus guamensis</name>
    <dbReference type="NCBI Taxonomy" id="1522189"/>
    <lineage>
        <taxon>Eukaryota</taxon>
        <taxon>Fungi</taxon>
        <taxon>Dikarya</taxon>
        <taxon>Basidiomycota</taxon>
        <taxon>Ustilaginomycotina</taxon>
        <taxon>Exobasidiomycetes</taxon>
        <taxon>Ceraceosorales</taxon>
        <taxon>Ceraceosoraceae</taxon>
        <taxon>Ceraceosorus</taxon>
    </lineage>
</organism>
<dbReference type="GeneID" id="37032190"/>
<evidence type="ECO:0000313" key="1">
    <source>
        <dbReference type="EMBL" id="PWN42297.1"/>
    </source>
</evidence>
<dbReference type="AlphaFoldDB" id="A0A316VXC5"/>
<evidence type="ECO:0000313" key="2">
    <source>
        <dbReference type="Proteomes" id="UP000245783"/>
    </source>
</evidence>
<keyword evidence="2" id="KW-1185">Reference proteome</keyword>
<gene>
    <name evidence="1" type="ORF">IE81DRAFT_137366</name>
</gene>
<dbReference type="InParanoid" id="A0A316VXC5"/>
<protein>
    <submittedName>
        <fullName evidence="1">Uncharacterized protein</fullName>
    </submittedName>
</protein>